<name>A0A2V5KX36_9BACL</name>
<dbReference type="EMBL" id="QJVJ01000001">
    <property type="protein sequence ID" value="PYI56897.1"/>
    <property type="molecule type" value="Genomic_DNA"/>
</dbReference>
<protein>
    <submittedName>
        <fullName evidence="6">TetR/AcrR family transcriptional regulator</fullName>
    </submittedName>
</protein>
<dbReference type="GO" id="GO:0003700">
    <property type="term" value="F:DNA-binding transcription factor activity"/>
    <property type="evidence" value="ECO:0007669"/>
    <property type="project" value="TreeGrafter"/>
</dbReference>
<dbReference type="PANTHER" id="PTHR30055">
    <property type="entry name" value="HTH-TYPE TRANSCRIPTIONAL REGULATOR RUTR"/>
    <property type="match status" value="1"/>
</dbReference>
<feature type="DNA-binding region" description="H-T-H motif" evidence="4">
    <location>
        <begin position="33"/>
        <end position="52"/>
    </location>
</feature>
<dbReference type="Gene3D" id="1.10.357.10">
    <property type="entry name" value="Tetracycline Repressor, domain 2"/>
    <property type="match status" value="1"/>
</dbReference>
<accession>A0A2V5KX36</accession>
<dbReference type="InterPro" id="IPR009057">
    <property type="entry name" value="Homeodomain-like_sf"/>
</dbReference>
<dbReference type="RefSeq" id="WP_110837938.1">
    <property type="nucleotide sequence ID" value="NZ_QJVJ01000001.1"/>
</dbReference>
<evidence type="ECO:0000256" key="2">
    <source>
        <dbReference type="ARBA" id="ARBA00023125"/>
    </source>
</evidence>
<keyword evidence="3" id="KW-0804">Transcription</keyword>
<evidence type="ECO:0000259" key="5">
    <source>
        <dbReference type="PROSITE" id="PS50977"/>
    </source>
</evidence>
<evidence type="ECO:0000256" key="3">
    <source>
        <dbReference type="ARBA" id="ARBA00023163"/>
    </source>
</evidence>
<dbReference type="Proteomes" id="UP000247476">
    <property type="component" value="Unassembled WGS sequence"/>
</dbReference>
<dbReference type="InterPro" id="IPR050109">
    <property type="entry name" value="HTH-type_TetR-like_transc_reg"/>
</dbReference>
<sequence length="201" mass="23005">MPKFNEQEKERIQEALLDKGKELFVQYGLKKTSIDDIVRACGIAKGSFYRFYPSKEELYYAVLKREEAFKERLIADAESSPLPADQLVERLLHAGIKAIEDSPFLQMTMRGDDWESLVRKLPRETVVRHAEEDQELGRRLFERLRREGKLGPIDPDVVTGMLRAVMLMALHRKELGPLHDSILNETIRCIAQGIAAKPSAL</sequence>
<reference evidence="6 7" key="1">
    <citation type="submission" date="2018-05" db="EMBL/GenBank/DDBJ databases">
        <title>Paenibacillus flagellatus sp. nov., isolated from selenium mineral soil.</title>
        <authorList>
            <person name="Dai X."/>
        </authorList>
    </citation>
    <scope>NUCLEOTIDE SEQUENCE [LARGE SCALE GENOMIC DNA]</scope>
    <source>
        <strain evidence="6 7">DXL2</strain>
    </source>
</reference>
<dbReference type="SUPFAM" id="SSF46689">
    <property type="entry name" value="Homeodomain-like"/>
    <property type="match status" value="1"/>
</dbReference>
<evidence type="ECO:0000256" key="1">
    <source>
        <dbReference type="ARBA" id="ARBA00023015"/>
    </source>
</evidence>
<dbReference type="PROSITE" id="PS50977">
    <property type="entry name" value="HTH_TETR_2"/>
    <property type="match status" value="1"/>
</dbReference>
<comment type="caution">
    <text evidence="6">The sequence shown here is derived from an EMBL/GenBank/DDBJ whole genome shotgun (WGS) entry which is preliminary data.</text>
</comment>
<dbReference type="PANTHER" id="PTHR30055:SF234">
    <property type="entry name" value="HTH-TYPE TRANSCRIPTIONAL REGULATOR BETI"/>
    <property type="match status" value="1"/>
</dbReference>
<dbReference type="OrthoDB" id="9812993at2"/>
<dbReference type="PRINTS" id="PR00455">
    <property type="entry name" value="HTHTETR"/>
</dbReference>
<keyword evidence="2 4" id="KW-0238">DNA-binding</keyword>
<keyword evidence="7" id="KW-1185">Reference proteome</keyword>
<dbReference type="InterPro" id="IPR001647">
    <property type="entry name" value="HTH_TetR"/>
</dbReference>
<dbReference type="Pfam" id="PF00440">
    <property type="entry name" value="TetR_N"/>
    <property type="match status" value="1"/>
</dbReference>
<organism evidence="6 7">
    <name type="scientific">Paenibacillus flagellatus</name>
    <dbReference type="NCBI Taxonomy" id="2211139"/>
    <lineage>
        <taxon>Bacteria</taxon>
        <taxon>Bacillati</taxon>
        <taxon>Bacillota</taxon>
        <taxon>Bacilli</taxon>
        <taxon>Bacillales</taxon>
        <taxon>Paenibacillaceae</taxon>
        <taxon>Paenibacillus</taxon>
    </lineage>
</organism>
<evidence type="ECO:0000256" key="4">
    <source>
        <dbReference type="PROSITE-ProRule" id="PRU00335"/>
    </source>
</evidence>
<evidence type="ECO:0000313" key="7">
    <source>
        <dbReference type="Proteomes" id="UP000247476"/>
    </source>
</evidence>
<dbReference type="AlphaFoldDB" id="A0A2V5KX36"/>
<proteinExistence type="predicted"/>
<keyword evidence="1" id="KW-0805">Transcription regulation</keyword>
<dbReference type="GO" id="GO:0000976">
    <property type="term" value="F:transcription cis-regulatory region binding"/>
    <property type="evidence" value="ECO:0007669"/>
    <property type="project" value="TreeGrafter"/>
</dbReference>
<gene>
    <name evidence="6" type="ORF">DLM86_00130</name>
</gene>
<feature type="domain" description="HTH tetR-type" evidence="5">
    <location>
        <begin position="10"/>
        <end position="70"/>
    </location>
</feature>
<evidence type="ECO:0000313" key="6">
    <source>
        <dbReference type="EMBL" id="PYI56897.1"/>
    </source>
</evidence>